<keyword evidence="8" id="KW-0121">Carboxypeptidase</keyword>
<evidence type="ECO:0000256" key="16">
    <source>
        <dbReference type="ARBA" id="ARBA00022984"/>
    </source>
</evidence>
<dbReference type="Pfam" id="PF00912">
    <property type="entry name" value="Transgly"/>
    <property type="match status" value="1"/>
</dbReference>
<dbReference type="InterPro" id="IPR036950">
    <property type="entry name" value="PBP_transglycosylase"/>
</dbReference>
<evidence type="ECO:0000259" key="28">
    <source>
        <dbReference type="Pfam" id="PF00905"/>
    </source>
</evidence>
<comment type="function">
    <text evidence="1">Cell wall formation. Synthesis of cross-linked peptidoglycan from the lipid intermediates. The enzyme has a penicillin-insensitive transglycosylase N-terminal domain (formation of linear glycan strands) and a penicillin-sensitive transpeptidase C-terminal domain (cross-linking of the peptide subunits).</text>
</comment>
<evidence type="ECO:0000256" key="6">
    <source>
        <dbReference type="ARBA" id="ARBA00012448"/>
    </source>
</evidence>
<evidence type="ECO:0000256" key="5">
    <source>
        <dbReference type="ARBA" id="ARBA00007739"/>
    </source>
</evidence>
<dbReference type="FunFam" id="1.10.3810.10:FF:000001">
    <property type="entry name" value="Penicillin-binding protein 1A"/>
    <property type="match status" value="1"/>
</dbReference>
<dbReference type="EC" id="3.4.16.4" evidence="6"/>
<protein>
    <recommendedName>
        <fullName evidence="7">Penicillin-binding protein 1A</fullName>
        <ecNumber evidence="23">2.4.99.28</ecNumber>
        <ecNumber evidence="6">3.4.16.4</ecNumber>
    </recommendedName>
</protein>
<dbReference type="GO" id="GO:0008360">
    <property type="term" value="P:regulation of cell shape"/>
    <property type="evidence" value="ECO:0007669"/>
    <property type="project" value="UniProtKB-KW"/>
</dbReference>
<organism evidence="30 31">
    <name type="scientific">Candidatus Pullilachnospira stercoravium</name>
    <dbReference type="NCBI Taxonomy" id="2840913"/>
    <lineage>
        <taxon>Bacteria</taxon>
        <taxon>Bacillati</taxon>
        <taxon>Bacillota</taxon>
        <taxon>Clostridia</taxon>
        <taxon>Lachnospirales</taxon>
        <taxon>Lachnospiraceae</taxon>
        <taxon>Lachnospiraceae incertae sedis</taxon>
        <taxon>Candidatus Pullilachnospira</taxon>
    </lineage>
</organism>
<evidence type="ECO:0000256" key="2">
    <source>
        <dbReference type="ARBA" id="ARBA00004401"/>
    </source>
</evidence>
<comment type="pathway">
    <text evidence="3">Cell wall biogenesis; peptidoglycan biosynthesis.</text>
</comment>
<evidence type="ECO:0000256" key="12">
    <source>
        <dbReference type="ARBA" id="ARBA00022692"/>
    </source>
</evidence>
<keyword evidence="16" id="KW-0573">Peptidoglycan synthesis</keyword>
<feature type="compositionally biased region" description="Low complexity" evidence="26">
    <location>
        <begin position="819"/>
        <end position="833"/>
    </location>
</feature>
<evidence type="ECO:0000256" key="26">
    <source>
        <dbReference type="SAM" id="MobiDB-lite"/>
    </source>
</evidence>
<dbReference type="Pfam" id="PF00905">
    <property type="entry name" value="Transpeptidase"/>
    <property type="match status" value="1"/>
</dbReference>
<evidence type="ECO:0000256" key="13">
    <source>
        <dbReference type="ARBA" id="ARBA00022801"/>
    </source>
</evidence>
<feature type="compositionally biased region" description="Pro residues" evidence="26">
    <location>
        <begin position="794"/>
        <end position="810"/>
    </location>
</feature>
<evidence type="ECO:0000256" key="1">
    <source>
        <dbReference type="ARBA" id="ARBA00002624"/>
    </source>
</evidence>
<evidence type="ECO:0000256" key="17">
    <source>
        <dbReference type="ARBA" id="ARBA00022989"/>
    </source>
</evidence>
<feature type="domain" description="Penicillin-binding protein transpeptidase" evidence="28">
    <location>
        <begin position="448"/>
        <end position="716"/>
    </location>
</feature>
<keyword evidence="17 27" id="KW-1133">Transmembrane helix</keyword>
<comment type="similarity">
    <text evidence="4">In the C-terminal section; belongs to the transpeptidase family.</text>
</comment>
<keyword evidence="14" id="KW-0133">Cell shape</keyword>
<evidence type="ECO:0000256" key="21">
    <source>
        <dbReference type="ARBA" id="ARBA00023316"/>
    </source>
</evidence>
<dbReference type="GO" id="GO:0071555">
    <property type="term" value="P:cell wall organization"/>
    <property type="evidence" value="ECO:0007669"/>
    <property type="project" value="UniProtKB-KW"/>
</dbReference>
<dbReference type="GO" id="GO:0005886">
    <property type="term" value="C:plasma membrane"/>
    <property type="evidence" value="ECO:0007669"/>
    <property type="project" value="UniProtKB-SubCell"/>
</dbReference>
<accession>A0A9D1T868</accession>
<evidence type="ECO:0000256" key="20">
    <source>
        <dbReference type="ARBA" id="ARBA00023268"/>
    </source>
</evidence>
<comment type="subcellular location">
    <subcellularLocation>
        <location evidence="2">Cell membrane</location>
        <topology evidence="2">Single-pass type II membrane protein</topology>
    </subcellularLocation>
</comment>
<dbReference type="AlphaFoldDB" id="A0A9D1T868"/>
<dbReference type="Gene3D" id="1.10.3810.10">
    <property type="entry name" value="Biosynthetic peptidoglycan transglycosylase-like"/>
    <property type="match status" value="1"/>
</dbReference>
<comment type="catalytic activity">
    <reaction evidence="24">
        <text>[GlcNAc-(1-&gt;4)-Mur2Ac(oyl-L-Ala-gamma-D-Glu-L-Lys-D-Ala-D-Ala)](n)-di-trans,octa-cis-undecaprenyl diphosphate + beta-D-GlcNAc-(1-&gt;4)-Mur2Ac(oyl-L-Ala-gamma-D-Glu-L-Lys-D-Ala-D-Ala)-di-trans,octa-cis-undecaprenyl diphosphate = [GlcNAc-(1-&gt;4)-Mur2Ac(oyl-L-Ala-gamma-D-Glu-L-Lys-D-Ala-D-Ala)](n+1)-di-trans,octa-cis-undecaprenyl diphosphate + di-trans,octa-cis-undecaprenyl diphosphate + H(+)</text>
        <dbReference type="Rhea" id="RHEA:23708"/>
        <dbReference type="Rhea" id="RHEA-COMP:9602"/>
        <dbReference type="Rhea" id="RHEA-COMP:9603"/>
        <dbReference type="ChEBI" id="CHEBI:15378"/>
        <dbReference type="ChEBI" id="CHEBI:58405"/>
        <dbReference type="ChEBI" id="CHEBI:60033"/>
        <dbReference type="ChEBI" id="CHEBI:78435"/>
        <dbReference type="EC" id="2.4.99.28"/>
    </reaction>
</comment>
<evidence type="ECO:0000256" key="10">
    <source>
        <dbReference type="ARBA" id="ARBA00022676"/>
    </source>
</evidence>
<evidence type="ECO:0000313" key="31">
    <source>
        <dbReference type="Proteomes" id="UP000886723"/>
    </source>
</evidence>
<dbReference type="GO" id="GO:0046677">
    <property type="term" value="P:response to antibiotic"/>
    <property type="evidence" value="ECO:0007669"/>
    <property type="project" value="UniProtKB-KW"/>
</dbReference>
<evidence type="ECO:0000256" key="25">
    <source>
        <dbReference type="ARBA" id="ARBA00060592"/>
    </source>
</evidence>
<dbReference type="Gene3D" id="3.40.710.10">
    <property type="entry name" value="DD-peptidase/beta-lactamase superfamily"/>
    <property type="match status" value="2"/>
</dbReference>
<feature type="transmembrane region" description="Helical" evidence="27">
    <location>
        <begin position="33"/>
        <end position="57"/>
    </location>
</feature>
<comment type="caution">
    <text evidence="30">The sequence shown here is derived from an EMBL/GenBank/DDBJ whole genome shotgun (WGS) entry which is preliminary data.</text>
</comment>
<dbReference type="GO" id="GO:0009002">
    <property type="term" value="F:serine-type D-Ala-D-Ala carboxypeptidase activity"/>
    <property type="evidence" value="ECO:0007669"/>
    <property type="project" value="UniProtKB-EC"/>
</dbReference>
<keyword evidence="19" id="KW-0046">Antibiotic resistance</keyword>
<comment type="pathway">
    <text evidence="25">Glycan biosynthesis.</text>
</comment>
<dbReference type="InterPro" id="IPR023346">
    <property type="entry name" value="Lysozyme-like_dom_sf"/>
</dbReference>
<dbReference type="Proteomes" id="UP000886723">
    <property type="component" value="Unassembled WGS sequence"/>
</dbReference>
<reference evidence="30" key="2">
    <citation type="journal article" date="2021" name="PeerJ">
        <title>Extensive microbial diversity within the chicken gut microbiome revealed by metagenomics and culture.</title>
        <authorList>
            <person name="Gilroy R."/>
            <person name="Ravi A."/>
            <person name="Getino M."/>
            <person name="Pursley I."/>
            <person name="Horton D.L."/>
            <person name="Alikhan N.F."/>
            <person name="Baker D."/>
            <person name="Gharbi K."/>
            <person name="Hall N."/>
            <person name="Watson M."/>
            <person name="Adriaenssens E.M."/>
            <person name="Foster-Nyarko E."/>
            <person name="Jarju S."/>
            <person name="Secka A."/>
            <person name="Antonio M."/>
            <person name="Oren A."/>
            <person name="Chaudhuri R.R."/>
            <person name="La Ragione R."/>
            <person name="Hildebrand F."/>
            <person name="Pallen M.J."/>
        </authorList>
    </citation>
    <scope>NUCLEOTIDE SEQUENCE</scope>
    <source>
        <strain evidence="30">ChiBcec2-4451</strain>
    </source>
</reference>
<keyword evidence="10" id="KW-0328">Glycosyltransferase</keyword>
<sequence length="880" mass="96715">MNYGKKSTQKKRKKLASASPKVEKRAGVSILRILFLTFAALCVIICCMGVGAFRAIIDNSPDISDVNIMPSGNATFVYDADGNQLQKLSAPSANRVSVSIDQIPLDMQHAIVAIEDERFYEHHGIDIKGIVRAFFNGVARGFHFNEGASTLTQQLLKNNVFTNWTNEGTLERFTRKFQEQYLALQLEASLDAAGEDTKSVILENYLNTINLSAGTYGVQAASQRYFGKDCSDLTLSECAVLAAIPQNPYLYNPIRHPDENAKRRTKVLDNMLEQGYITQAEYDEAMADNVYDRIQATDSQQETSPYSYFIDEMTSQITNDLQEKLGYTEVQAQNALYSGGLRIYTTQDPDIQAILDEEYQNEENFPANTRIGIDWALTVQKPDGTTQNYSKEMMKLYFMDTEDDQFDLLFDSQEDAQAHIDAYKNYVLSDGSTIVAERLSFAPQPQSSMVIMDQHTGYVKALVGGRGKKEASLTLNRATDTYRQPGSTFKPLAVYGPAINDFGKTLADTYVDQPVKYTDEDRIVRNAYSGYRGTMTIRDAIRISCNSIAVQCFQEITPRVGYNYLKELGFERVTERSEVKNYLGEVEIFSDVQDPTALGGITYGVSNLELTAAYAAIANQGTYIKPIFYTKILDQDGNVLLENEPETRQVFSESTAFLLTSAMESVVEESGGTGNDFQLSNMPVAGKTGTTSATRDVWFAGFTPYYTCAVWAGYDTNELLEDDCKNFHKTLWTNVMSRIHQELPSADFEVPSNVKQATICAESGLLAGMGCSTRTEYFDVSTIPTARCTQHYVPPTPEPTPVPTVTPTPTPEAGTDPNAPVTETPAATPTPDAGSEGSATPTTPPAENSGGETTTPAPATPAPTQAPDAGATDPGAVVQQ</sequence>
<evidence type="ECO:0000313" key="30">
    <source>
        <dbReference type="EMBL" id="HIV14263.1"/>
    </source>
</evidence>
<evidence type="ECO:0000256" key="4">
    <source>
        <dbReference type="ARBA" id="ARBA00007090"/>
    </source>
</evidence>
<feature type="domain" description="Glycosyl transferase family 51" evidence="29">
    <location>
        <begin position="82"/>
        <end position="271"/>
    </location>
</feature>
<dbReference type="InterPro" id="IPR050396">
    <property type="entry name" value="Glycosyltr_51/Transpeptidase"/>
</dbReference>
<evidence type="ECO:0000256" key="7">
    <source>
        <dbReference type="ARBA" id="ARBA00018638"/>
    </source>
</evidence>
<feature type="region of interest" description="Disordered" evidence="26">
    <location>
        <begin position="789"/>
        <end position="880"/>
    </location>
</feature>
<evidence type="ECO:0000256" key="3">
    <source>
        <dbReference type="ARBA" id="ARBA00004752"/>
    </source>
</evidence>
<evidence type="ECO:0000256" key="19">
    <source>
        <dbReference type="ARBA" id="ARBA00023251"/>
    </source>
</evidence>
<dbReference type="GO" id="GO:0008955">
    <property type="term" value="F:peptidoglycan glycosyltransferase activity"/>
    <property type="evidence" value="ECO:0007669"/>
    <property type="project" value="UniProtKB-EC"/>
</dbReference>
<evidence type="ECO:0000256" key="22">
    <source>
        <dbReference type="ARBA" id="ARBA00034000"/>
    </source>
</evidence>
<evidence type="ECO:0000256" key="11">
    <source>
        <dbReference type="ARBA" id="ARBA00022679"/>
    </source>
</evidence>
<feature type="compositionally biased region" description="Low complexity" evidence="26">
    <location>
        <begin position="853"/>
        <end position="874"/>
    </location>
</feature>
<evidence type="ECO:0000256" key="9">
    <source>
        <dbReference type="ARBA" id="ARBA00022670"/>
    </source>
</evidence>
<evidence type="ECO:0000256" key="23">
    <source>
        <dbReference type="ARBA" id="ARBA00044770"/>
    </source>
</evidence>
<comment type="similarity">
    <text evidence="5">In the N-terminal section; belongs to the glycosyltransferase 51 family.</text>
</comment>
<evidence type="ECO:0000256" key="18">
    <source>
        <dbReference type="ARBA" id="ARBA00023136"/>
    </source>
</evidence>
<evidence type="ECO:0000256" key="8">
    <source>
        <dbReference type="ARBA" id="ARBA00022645"/>
    </source>
</evidence>
<keyword evidence="12 27" id="KW-0812">Transmembrane</keyword>
<evidence type="ECO:0000256" key="24">
    <source>
        <dbReference type="ARBA" id="ARBA00049902"/>
    </source>
</evidence>
<evidence type="ECO:0000256" key="15">
    <source>
        <dbReference type="ARBA" id="ARBA00022968"/>
    </source>
</evidence>
<keyword evidence="15" id="KW-0735">Signal-anchor</keyword>
<dbReference type="InterPro" id="IPR001460">
    <property type="entry name" value="PCN-bd_Tpept"/>
</dbReference>
<evidence type="ECO:0000256" key="27">
    <source>
        <dbReference type="SAM" id="Phobius"/>
    </source>
</evidence>
<dbReference type="PANTHER" id="PTHR32282:SF33">
    <property type="entry name" value="PEPTIDOGLYCAN GLYCOSYLTRANSFERASE"/>
    <property type="match status" value="1"/>
</dbReference>
<dbReference type="GO" id="GO:0008658">
    <property type="term" value="F:penicillin binding"/>
    <property type="evidence" value="ECO:0007669"/>
    <property type="project" value="InterPro"/>
</dbReference>
<dbReference type="EC" id="2.4.99.28" evidence="23"/>
<evidence type="ECO:0000256" key="14">
    <source>
        <dbReference type="ARBA" id="ARBA00022960"/>
    </source>
</evidence>
<proteinExistence type="inferred from homology"/>
<keyword evidence="13" id="KW-0378">Hydrolase</keyword>
<dbReference type="InterPro" id="IPR001264">
    <property type="entry name" value="Glyco_trans_51"/>
</dbReference>
<name>A0A9D1T868_9FIRM</name>
<keyword evidence="11" id="KW-0808">Transferase</keyword>
<keyword evidence="21" id="KW-0961">Cell wall biogenesis/degradation</keyword>
<dbReference type="EMBL" id="DVON01000293">
    <property type="protein sequence ID" value="HIV14263.1"/>
    <property type="molecule type" value="Genomic_DNA"/>
</dbReference>
<keyword evidence="18 27" id="KW-0472">Membrane</keyword>
<dbReference type="InterPro" id="IPR012338">
    <property type="entry name" value="Beta-lactam/transpept-like"/>
</dbReference>
<dbReference type="GO" id="GO:0009252">
    <property type="term" value="P:peptidoglycan biosynthetic process"/>
    <property type="evidence" value="ECO:0007669"/>
    <property type="project" value="UniProtKB-KW"/>
</dbReference>
<keyword evidence="9" id="KW-0645">Protease</keyword>
<gene>
    <name evidence="30" type="ORF">IAA63_14165</name>
</gene>
<dbReference type="NCBIfam" id="TIGR02074">
    <property type="entry name" value="PBP_1a_fam"/>
    <property type="match status" value="1"/>
</dbReference>
<evidence type="ECO:0000259" key="29">
    <source>
        <dbReference type="Pfam" id="PF00912"/>
    </source>
</evidence>
<reference evidence="30" key="1">
    <citation type="submission" date="2020-10" db="EMBL/GenBank/DDBJ databases">
        <authorList>
            <person name="Gilroy R."/>
        </authorList>
    </citation>
    <scope>NUCLEOTIDE SEQUENCE</scope>
    <source>
        <strain evidence="30">ChiBcec2-4451</strain>
    </source>
</reference>
<dbReference type="SUPFAM" id="SSF53955">
    <property type="entry name" value="Lysozyme-like"/>
    <property type="match status" value="1"/>
</dbReference>
<comment type="catalytic activity">
    <reaction evidence="22">
        <text>Preferential cleavage: (Ac)2-L-Lys-D-Ala-|-D-Ala. Also transpeptidation of peptidyl-alanyl moieties that are N-acyl substituents of D-alanine.</text>
        <dbReference type="EC" id="3.4.16.4"/>
    </reaction>
</comment>
<dbReference type="SUPFAM" id="SSF56601">
    <property type="entry name" value="beta-lactamase/transpeptidase-like"/>
    <property type="match status" value="1"/>
</dbReference>
<dbReference type="GO" id="GO:0006508">
    <property type="term" value="P:proteolysis"/>
    <property type="evidence" value="ECO:0007669"/>
    <property type="project" value="UniProtKB-KW"/>
</dbReference>
<dbReference type="PANTHER" id="PTHR32282">
    <property type="entry name" value="BINDING PROTEIN TRANSPEPTIDASE, PUTATIVE-RELATED"/>
    <property type="match status" value="1"/>
</dbReference>
<keyword evidence="20" id="KW-0511">Multifunctional enzyme</keyword>